<comment type="cofactor">
    <cofactor evidence="10">
        <name>Zn(2+)</name>
        <dbReference type="ChEBI" id="CHEBI:29105"/>
    </cofactor>
    <text evidence="10">Binds 1 zinc ion per subunit.</text>
</comment>
<dbReference type="PIRSF" id="PIRSF006293">
    <property type="entry name" value="ExsB"/>
    <property type="match status" value="1"/>
</dbReference>
<feature type="binding site" evidence="10">
    <location>
        <position position="192"/>
    </location>
    <ligand>
        <name>Zn(2+)</name>
        <dbReference type="ChEBI" id="CHEBI:29105"/>
    </ligand>
</feature>
<dbReference type="SUPFAM" id="SSF52402">
    <property type="entry name" value="Adenine nucleotide alpha hydrolases-like"/>
    <property type="match status" value="1"/>
</dbReference>
<evidence type="ECO:0000256" key="6">
    <source>
        <dbReference type="ARBA" id="ARBA00022840"/>
    </source>
</evidence>
<evidence type="ECO:0000256" key="1">
    <source>
        <dbReference type="ARBA" id="ARBA00005061"/>
    </source>
</evidence>
<dbReference type="InterPro" id="IPR018317">
    <property type="entry name" value="QueC"/>
</dbReference>
<proteinExistence type="inferred from homology"/>
<protein>
    <recommendedName>
        <fullName evidence="8 10">7-cyano-7-deazaguanine synthase</fullName>
        <ecNumber evidence="8 10">6.3.4.20</ecNumber>
    </recommendedName>
    <alternativeName>
        <fullName evidence="10">7-cyano-7-carbaguanine synthase</fullName>
    </alternativeName>
    <alternativeName>
        <fullName evidence="10">PreQ(0) synthase</fullName>
    </alternativeName>
    <alternativeName>
        <fullName evidence="10">Queuosine biosynthesis protein QueC</fullName>
    </alternativeName>
</protein>
<evidence type="ECO:0000256" key="5">
    <source>
        <dbReference type="ARBA" id="ARBA00022833"/>
    </source>
</evidence>
<keyword evidence="10" id="KW-0671">Queuosine biosynthesis</keyword>
<keyword evidence="3 10" id="KW-0479">Metal-binding</keyword>
<comment type="subunit">
    <text evidence="10">Homodimer.</text>
</comment>
<dbReference type="InterPro" id="IPR014729">
    <property type="entry name" value="Rossmann-like_a/b/a_fold"/>
</dbReference>
<dbReference type="PANTHER" id="PTHR42914">
    <property type="entry name" value="7-CYANO-7-DEAZAGUANINE SYNTHASE"/>
    <property type="match status" value="1"/>
</dbReference>
<dbReference type="GO" id="GO:0008616">
    <property type="term" value="P:tRNA queuosine(34) biosynthetic process"/>
    <property type="evidence" value="ECO:0007669"/>
    <property type="project" value="UniProtKB-UniRule"/>
</dbReference>
<organism evidence="11 12">
    <name type="scientific">Metallumcola ferriviriculae</name>
    <dbReference type="NCBI Taxonomy" id="3039180"/>
    <lineage>
        <taxon>Bacteria</taxon>
        <taxon>Bacillati</taxon>
        <taxon>Bacillota</taxon>
        <taxon>Clostridia</taxon>
        <taxon>Neomoorellales</taxon>
        <taxon>Desulfitibacteraceae</taxon>
        <taxon>Metallumcola</taxon>
    </lineage>
</organism>
<dbReference type="CDD" id="cd01995">
    <property type="entry name" value="QueC-like"/>
    <property type="match status" value="1"/>
</dbReference>
<evidence type="ECO:0000256" key="2">
    <source>
        <dbReference type="ARBA" id="ARBA00022598"/>
    </source>
</evidence>
<evidence type="ECO:0000256" key="7">
    <source>
        <dbReference type="ARBA" id="ARBA00037993"/>
    </source>
</evidence>
<keyword evidence="4 10" id="KW-0547">Nucleotide-binding</keyword>
<dbReference type="GO" id="GO:0005524">
    <property type="term" value="F:ATP binding"/>
    <property type="evidence" value="ECO:0007669"/>
    <property type="project" value="UniProtKB-UniRule"/>
</dbReference>
<keyword evidence="5 10" id="KW-0862">Zinc</keyword>
<reference evidence="11 12" key="1">
    <citation type="submission" date="2023-04" db="EMBL/GenBank/DDBJ databases">
        <authorList>
            <person name="Hsu D."/>
        </authorList>
    </citation>
    <scope>NUCLEOTIDE SEQUENCE [LARGE SCALE GENOMIC DNA]</scope>
    <source>
        <strain evidence="11 12">MK1</strain>
    </source>
</reference>
<evidence type="ECO:0000256" key="3">
    <source>
        <dbReference type="ARBA" id="ARBA00022723"/>
    </source>
</evidence>
<dbReference type="Proteomes" id="UP001329915">
    <property type="component" value="Chromosome"/>
</dbReference>
<feature type="binding site" evidence="10">
    <location>
        <position position="206"/>
    </location>
    <ligand>
        <name>Zn(2+)</name>
        <dbReference type="ChEBI" id="CHEBI:29105"/>
    </ligand>
</feature>
<feature type="binding site" evidence="10">
    <location>
        <begin position="8"/>
        <end position="18"/>
    </location>
    <ligand>
        <name>ATP</name>
        <dbReference type="ChEBI" id="CHEBI:30616"/>
    </ligand>
</feature>
<keyword evidence="6 10" id="KW-0067">ATP-binding</keyword>
<dbReference type="PANTHER" id="PTHR42914:SF1">
    <property type="entry name" value="7-CYANO-7-DEAZAGUANINE SYNTHASE"/>
    <property type="match status" value="1"/>
</dbReference>
<feature type="binding site" evidence="10">
    <location>
        <position position="200"/>
    </location>
    <ligand>
        <name>Zn(2+)</name>
        <dbReference type="ChEBI" id="CHEBI:29105"/>
    </ligand>
</feature>
<dbReference type="Gene3D" id="3.40.50.620">
    <property type="entry name" value="HUPs"/>
    <property type="match status" value="1"/>
</dbReference>
<dbReference type="EMBL" id="CP121694">
    <property type="protein sequence ID" value="WRO22451.1"/>
    <property type="molecule type" value="Genomic_DNA"/>
</dbReference>
<gene>
    <name evidence="10 11" type="primary">queC</name>
    <name evidence="11" type="ORF">MFMK1_002281</name>
</gene>
<dbReference type="RefSeq" id="WP_366921863.1">
    <property type="nucleotide sequence ID" value="NZ_CP121694.1"/>
</dbReference>
<evidence type="ECO:0000313" key="12">
    <source>
        <dbReference type="Proteomes" id="UP001329915"/>
    </source>
</evidence>
<comment type="pathway">
    <text evidence="1 10">Purine metabolism; 7-cyano-7-deazaguanine biosynthesis.</text>
</comment>
<dbReference type="Pfam" id="PF06508">
    <property type="entry name" value="QueC"/>
    <property type="match status" value="1"/>
</dbReference>
<accession>A0AAU0UMV2</accession>
<comment type="similarity">
    <text evidence="7 10">Belongs to the QueC family.</text>
</comment>
<dbReference type="EC" id="6.3.4.20" evidence="8 10"/>
<dbReference type="KEGG" id="dbc:MFMK1_002281"/>
<dbReference type="HAMAP" id="MF_01633">
    <property type="entry name" value="QueC"/>
    <property type="match status" value="1"/>
</dbReference>
<dbReference type="GO" id="GO:0016879">
    <property type="term" value="F:ligase activity, forming carbon-nitrogen bonds"/>
    <property type="evidence" value="ECO:0007669"/>
    <property type="project" value="UniProtKB-UniRule"/>
</dbReference>
<dbReference type="GO" id="GO:0008270">
    <property type="term" value="F:zinc ion binding"/>
    <property type="evidence" value="ECO:0007669"/>
    <property type="project" value="UniProtKB-UniRule"/>
</dbReference>
<evidence type="ECO:0000256" key="8">
    <source>
        <dbReference type="ARBA" id="ARBA00039149"/>
    </source>
</evidence>
<evidence type="ECO:0000256" key="4">
    <source>
        <dbReference type="ARBA" id="ARBA00022741"/>
    </source>
</evidence>
<feature type="binding site" evidence="10">
    <location>
        <position position="203"/>
    </location>
    <ligand>
        <name>Zn(2+)</name>
        <dbReference type="ChEBI" id="CHEBI:29105"/>
    </ligand>
</feature>
<comment type="catalytic activity">
    <reaction evidence="9 10">
        <text>7-carboxy-7-carbaguanine + NH4(+) + 2 ATP = 7-cyano-7-carbaguanine + 2 AMP + 2 diphosphate + 2 H(+)</text>
        <dbReference type="Rhea" id="RHEA:27982"/>
        <dbReference type="ChEBI" id="CHEBI:15378"/>
        <dbReference type="ChEBI" id="CHEBI:28938"/>
        <dbReference type="ChEBI" id="CHEBI:30616"/>
        <dbReference type="ChEBI" id="CHEBI:33019"/>
        <dbReference type="ChEBI" id="CHEBI:45075"/>
        <dbReference type="ChEBI" id="CHEBI:61036"/>
        <dbReference type="ChEBI" id="CHEBI:456215"/>
        <dbReference type="EC" id="6.3.4.20"/>
    </reaction>
</comment>
<name>A0AAU0UMV2_9FIRM</name>
<keyword evidence="2 10" id="KW-0436">Ligase</keyword>
<sequence>MSGALVLLSGGLDSLVSLALAREKLQVSFALTFDYGQQAAKKEIAAAVGICNYYSLAHQVVQLPWLKEIDKSALQMTGNLPQMNDKDIDNPDAAGKAAAAVWVPNRNGLFTSIAACFAESLGMEYIIAGFNHEEAVTFPDNSEQFVKRVNDYLELSTLSDVAIWAPTQHMDKTDIVREGIRLGVPWHYMWSCYTGGDSLCGQCESCLRLLRAFKGAGVNYAKLMDR</sequence>
<dbReference type="NCBIfam" id="TIGR00364">
    <property type="entry name" value="7-cyano-7-deazaguanine synthase QueC"/>
    <property type="match status" value="1"/>
</dbReference>
<evidence type="ECO:0000256" key="9">
    <source>
        <dbReference type="ARBA" id="ARBA00047890"/>
    </source>
</evidence>
<keyword evidence="12" id="KW-1185">Reference proteome</keyword>
<comment type="function">
    <text evidence="10">Catalyzes the ATP-dependent conversion of 7-carboxy-7-deazaguanine (CDG) to 7-cyano-7-deazaguanine (preQ(0)).</text>
</comment>
<evidence type="ECO:0000256" key="10">
    <source>
        <dbReference type="HAMAP-Rule" id="MF_01633"/>
    </source>
</evidence>
<dbReference type="AlphaFoldDB" id="A0AAU0UMV2"/>
<evidence type="ECO:0000313" key="11">
    <source>
        <dbReference type="EMBL" id="WRO22451.1"/>
    </source>
</evidence>